<dbReference type="PANTHER" id="PTHR11241">
    <property type="entry name" value="DEOXYURIDINE 5'-TRIPHOSPHATE NUCLEOTIDOHYDROLASE"/>
    <property type="match status" value="1"/>
</dbReference>
<accession>A0A9D1DPF2</accession>
<gene>
    <name evidence="7 9" type="primary">dut</name>
    <name evidence="9" type="ORF">IAA54_02675</name>
</gene>
<comment type="pathway">
    <text evidence="7">Pyrimidine metabolism; dUMP biosynthesis; dUMP from dCTP (dUTP route): step 2/2.</text>
</comment>
<dbReference type="InterPro" id="IPR008181">
    <property type="entry name" value="dUTPase"/>
</dbReference>
<comment type="catalytic activity">
    <reaction evidence="6 7">
        <text>dUTP + H2O = dUMP + diphosphate + H(+)</text>
        <dbReference type="Rhea" id="RHEA:10248"/>
        <dbReference type="ChEBI" id="CHEBI:15377"/>
        <dbReference type="ChEBI" id="CHEBI:15378"/>
        <dbReference type="ChEBI" id="CHEBI:33019"/>
        <dbReference type="ChEBI" id="CHEBI:61555"/>
        <dbReference type="ChEBI" id="CHEBI:246422"/>
        <dbReference type="EC" id="3.6.1.23"/>
    </reaction>
</comment>
<evidence type="ECO:0000313" key="9">
    <source>
        <dbReference type="EMBL" id="HIR56546.1"/>
    </source>
</evidence>
<comment type="caution">
    <text evidence="9">The sequence shown here is derived from an EMBL/GenBank/DDBJ whole genome shotgun (WGS) entry which is preliminary data.</text>
</comment>
<dbReference type="PANTHER" id="PTHR11241:SF0">
    <property type="entry name" value="DEOXYURIDINE 5'-TRIPHOSPHATE NUCLEOTIDOHYDROLASE"/>
    <property type="match status" value="1"/>
</dbReference>
<sequence length="149" mass="15214">MDLTIPVKKVRPGAVLPRRATAGSAGMDLCACLDAPVTIAPGERAVIPTGLAFAIPDPGCAIFLYARSGLGIKHGLTLSNGVGVIDSDYRGEVCVGLCNLGAEPYTIQPGERVAQMIAAPVFAAQLTETDTLDDTDRGAGGFGSTGRLA</sequence>
<keyword evidence="4 7" id="KW-0460">Magnesium</keyword>
<reference evidence="9" key="1">
    <citation type="submission" date="2020-10" db="EMBL/GenBank/DDBJ databases">
        <authorList>
            <person name="Gilroy R."/>
        </authorList>
    </citation>
    <scope>NUCLEOTIDE SEQUENCE</scope>
    <source>
        <strain evidence="9">ChiSjej1B19-7085</strain>
    </source>
</reference>
<protein>
    <recommendedName>
        <fullName evidence="7">Deoxyuridine 5'-triphosphate nucleotidohydrolase</fullName>
        <shortName evidence="7">dUTPase</shortName>
        <ecNumber evidence="7">3.6.1.23</ecNumber>
    </recommendedName>
    <alternativeName>
        <fullName evidence="7">dUTP pyrophosphatase</fullName>
    </alternativeName>
</protein>
<evidence type="ECO:0000256" key="4">
    <source>
        <dbReference type="ARBA" id="ARBA00022842"/>
    </source>
</evidence>
<dbReference type="AlphaFoldDB" id="A0A9D1DPF2"/>
<dbReference type="GO" id="GO:0046081">
    <property type="term" value="P:dUTP catabolic process"/>
    <property type="evidence" value="ECO:0007669"/>
    <property type="project" value="InterPro"/>
</dbReference>
<comment type="caution">
    <text evidence="7">Lacks conserved residue(s) required for the propagation of feature annotation.</text>
</comment>
<dbReference type="InterPro" id="IPR036157">
    <property type="entry name" value="dUTPase-like_sf"/>
</dbReference>
<evidence type="ECO:0000256" key="1">
    <source>
        <dbReference type="ARBA" id="ARBA00006581"/>
    </source>
</evidence>
<comment type="similarity">
    <text evidence="1 7">Belongs to the dUTPase family.</text>
</comment>
<comment type="cofactor">
    <cofactor evidence="7">
        <name>Mg(2+)</name>
        <dbReference type="ChEBI" id="CHEBI:18420"/>
    </cofactor>
</comment>
<dbReference type="GO" id="GO:0000287">
    <property type="term" value="F:magnesium ion binding"/>
    <property type="evidence" value="ECO:0007669"/>
    <property type="project" value="UniProtKB-UniRule"/>
</dbReference>
<evidence type="ECO:0000259" key="8">
    <source>
        <dbReference type="Pfam" id="PF00692"/>
    </source>
</evidence>
<feature type="domain" description="dUTPase-like" evidence="8">
    <location>
        <begin position="16"/>
        <end position="146"/>
    </location>
</feature>
<evidence type="ECO:0000256" key="3">
    <source>
        <dbReference type="ARBA" id="ARBA00022801"/>
    </source>
</evidence>
<feature type="binding site" evidence="7">
    <location>
        <begin position="84"/>
        <end position="86"/>
    </location>
    <ligand>
        <name>substrate</name>
    </ligand>
</feature>
<evidence type="ECO:0000256" key="7">
    <source>
        <dbReference type="HAMAP-Rule" id="MF_00116"/>
    </source>
</evidence>
<dbReference type="Gene3D" id="2.70.40.10">
    <property type="match status" value="1"/>
</dbReference>
<feature type="binding site" evidence="7">
    <location>
        <position position="80"/>
    </location>
    <ligand>
        <name>substrate</name>
    </ligand>
</feature>
<name>A0A9D1DPF2_9FIRM</name>
<proteinExistence type="inferred from homology"/>
<dbReference type="InterPro" id="IPR029054">
    <property type="entry name" value="dUTPase-like"/>
</dbReference>
<evidence type="ECO:0000256" key="2">
    <source>
        <dbReference type="ARBA" id="ARBA00022723"/>
    </source>
</evidence>
<reference evidence="9" key="2">
    <citation type="journal article" date="2021" name="PeerJ">
        <title>Extensive microbial diversity within the chicken gut microbiome revealed by metagenomics and culture.</title>
        <authorList>
            <person name="Gilroy R."/>
            <person name="Ravi A."/>
            <person name="Getino M."/>
            <person name="Pursley I."/>
            <person name="Horton D.L."/>
            <person name="Alikhan N.F."/>
            <person name="Baker D."/>
            <person name="Gharbi K."/>
            <person name="Hall N."/>
            <person name="Watson M."/>
            <person name="Adriaenssens E.M."/>
            <person name="Foster-Nyarko E."/>
            <person name="Jarju S."/>
            <person name="Secka A."/>
            <person name="Antonio M."/>
            <person name="Oren A."/>
            <person name="Chaudhuri R.R."/>
            <person name="La Ragione R."/>
            <person name="Hildebrand F."/>
            <person name="Pallen M.J."/>
        </authorList>
    </citation>
    <scope>NUCLEOTIDE SEQUENCE</scope>
    <source>
        <strain evidence="9">ChiSjej1B19-7085</strain>
    </source>
</reference>
<dbReference type="FunFam" id="2.70.40.10:FF:000002">
    <property type="entry name" value="dUTP diphosphatase"/>
    <property type="match status" value="1"/>
</dbReference>
<organism evidence="9 10">
    <name type="scientific">Candidatus Gallacutalibacter pullicola</name>
    <dbReference type="NCBI Taxonomy" id="2840830"/>
    <lineage>
        <taxon>Bacteria</taxon>
        <taxon>Bacillati</taxon>
        <taxon>Bacillota</taxon>
        <taxon>Clostridia</taxon>
        <taxon>Eubacteriales</taxon>
        <taxon>Candidatus Gallacutalibacter</taxon>
    </lineage>
</organism>
<dbReference type="CDD" id="cd07557">
    <property type="entry name" value="trimeric_dUTPase"/>
    <property type="match status" value="1"/>
</dbReference>
<dbReference type="SUPFAM" id="SSF51283">
    <property type="entry name" value="dUTPase-like"/>
    <property type="match status" value="1"/>
</dbReference>
<dbReference type="NCBIfam" id="NF001862">
    <property type="entry name" value="PRK00601.1"/>
    <property type="match status" value="1"/>
</dbReference>
<feature type="binding site" evidence="7">
    <location>
        <begin position="67"/>
        <end position="69"/>
    </location>
    <ligand>
        <name>substrate</name>
    </ligand>
</feature>
<evidence type="ECO:0000313" key="10">
    <source>
        <dbReference type="Proteomes" id="UP000886785"/>
    </source>
</evidence>
<dbReference type="InterPro" id="IPR033704">
    <property type="entry name" value="dUTPase_trimeric"/>
</dbReference>
<dbReference type="HAMAP" id="MF_00116">
    <property type="entry name" value="dUTPase_bact"/>
    <property type="match status" value="1"/>
</dbReference>
<evidence type="ECO:0000256" key="5">
    <source>
        <dbReference type="ARBA" id="ARBA00023080"/>
    </source>
</evidence>
<dbReference type="GO" id="GO:0004170">
    <property type="term" value="F:dUTP diphosphatase activity"/>
    <property type="evidence" value="ECO:0007669"/>
    <property type="project" value="UniProtKB-UniRule"/>
</dbReference>
<keyword evidence="3 7" id="KW-0378">Hydrolase</keyword>
<keyword evidence="2 7" id="KW-0479">Metal-binding</keyword>
<dbReference type="EC" id="3.6.1.23" evidence="7"/>
<keyword evidence="5 7" id="KW-0546">Nucleotide metabolism</keyword>
<evidence type="ECO:0000256" key="6">
    <source>
        <dbReference type="ARBA" id="ARBA00047686"/>
    </source>
</evidence>
<dbReference type="Proteomes" id="UP000886785">
    <property type="component" value="Unassembled WGS sequence"/>
</dbReference>
<dbReference type="NCBIfam" id="TIGR00576">
    <property type="entry name" value="dut"/>
    <property type="match status" value="1"/>
</dbReference>
<dbReference type="EMBL" id="DVHF01000034">
    <property type="protein sequence ID" value="HIR56546.1"/>
    <property type="molecule type" value="Genomic_DNA"/>
</dbReference>
<dbReference type="Pfam" id="PF00692">
    <property type="entry name" value="dUTPase"/>
    <property type="match status" value="1"/>
</dbReference>
<comment type="function">
    <text evidence="7">This enzyme is involved in nucleotide metabolism: it produces dUMP, the immediate precursor of thymidine nucleotides and it decreases the intracellular concentration of dUTP so that uracil cannot be incorporated into DNA.</text>
</comment>
<dbReference type="GO" id="GO:0006226">
    <property type="term" value="P:dUMP biosynthetic process"/>
    <property type="evidence" value="ECO:0007669"/>
    <property type="project" value="UniProtKB-UniRule"/>
</dbReference>